<keyword evidence="3" id="KW-1185">Reference proteome</keyword>
<proteinExistence type="predicted"/>
<keyword evidence="1" id="KW-0472">Membrane</keyword>
<evidence type="ECO:0000256" key="1">
    <source>
        <dbReference type="SAM" id="Phobius"/>
    </source>
</evidence>
<keyword evidence="1" id="KW-0812">Transmembrane</keyword>
<keyword evidence="1" id="KW-1133">Transmembrane helix</keyword>
<comment type="caution">
    <text evidence="2">The sequence shown here is derived from an EMBL/GenBank/DDBJ whole genome shotgun (WGS) entry which is preliminary data.</text>
</comment>
<feature type="transmembrane region" description="Helical" evidence="1">
    <location>
        <begin position="6"/>
        <end position="28"/>
    </location>
</feature>
<evidence type="ECO:0000313" key="2">
    <source>
        <dbReference type="EMBL" id="MEY1661584.1"/>
    </source>
</evidence>
<dbReference type="RefSeq" id="WP_369454835.1">
    <property type="nucleotide sequence ID" value="NZ_JBGCUO010000001.1"/>
</dbReference>
<organism evidence="2 3">
    <name type="scientific">Isoalcanivorax beigongshangi</name>
    <dbReference type="NCBI Taxonomy" id="3238810"/>
    <lineage>
        <taxon>Bacteria</taxon>
        <taxon>Pseudomonadati</taxon>
        <taxon>Pseudomonadota</taxon>
        <taxon>Gammaproteobacteria</taxon>
        <taxon>Oceanospirillales</taxon>
        <taxon>Alcanivoracaceae</taxon>
        <taxon>Isoalcanivorax</taxon>
    </lineage>
</organism>
<accession>A0ABV4AFG5</accession>
<dbReference type="Proteomes" id="UP001562065">
    <property type="component" value="Unassembled WGS sequence"/>
</dbReference>
<dbReference type="InterPro" id="IPR018895">
    <property type="entry name" value="DUF2474"/>
</dbReference>
<name>A0ABV4AFG5_9GAMM</name>
<dbReference type="EMBL" id="JBGCUO010000001">
    <property type="protein sequence ID" value="MEY1661584.1"/>
    <property type="molecule type" value="Genomic_DNA"/>
</dbReference>
<sequence>MKAWTWMVLYWIAGVATLGAVATLFRVLMRSAGLTV</sequence>
<evidence type="ECO:0000313" key="3">
    <source>
        <dbReference type="Proteomes" id="UP001562065"/>
    </source>
</evidence>
<dbReference type="Pfam" id="PF10617">
    <property type="entry name" value="DUF2474"/>
    <property type="match status" value="1"/>
</dbReference>
<reference evidence="2 3" key="1">
    <citation type="submission" date="2024-07" db="EMBL/GenBank/DDBJ databases">
        <authorList>
            <person name="Ren Q."/>
        </authorList>
    </citation>
    <scope>NUCLEOTIDE SEQUENCE [LARGE SCALE GENOMIC DNA]</scope>
    <source>
        <strain evidence="2 3">REN37</strain>
    </source>
</reference>
<protein>
    <submittedName>
        <fullName evidence="2">DUF2474 family protein</fullName>
    </submittedName>
</protein>
<gene>
    <name evidence="2" type="ORF">AB5I84_05405</name>
</gene>